<dbReference type="InterPro" id="IPR024738">
    <property type="entry name" value="Hfi1/Tada1"/>
</dbReference>
<evidence type="ECO:0000256" key="2">
    <source>
        <dbReference type="ARBA" id="ARBA00023015"/>
    </source>
</evidence>
<dbReference type="PANTHER" id="PTHR21277:SF5">
    <property type="entry name" value="TRANSCRIPTIONAL ADAPTER 1"/>
    <property type="match status" value="1"/>
</dbReference>
<dbReference type="OrthoDB" id="10264870at2759"/>
<dbReference type="EMBL" id="JADGMS010000024">
    <property type="protein sequence ID" value="KAF9660591.1"/>
    <property type="molecule type" value="Genomic_DNA"/>
</dbReference>
<dbReference type="Proteomes" id="UP000657918">
    <property type="component" value="Unassembled WGS sequence"/>
</dbReference>
<feature type="compositionally biased region" description="Basic and acidic residues" evidence="5">
    <location>
        <begin position="211"/>
        <end position="221"/>
    </location>
</feature>
<evidence type="ECO:0000256" key="1">
    <source>
        <dbReference type="ARBA" id="ARBA00004123"/>
    </source>
</evidence>
<keyword evidence="4" id="KW-0539">Nucleus</keyword>
<dbReference type="AlphaFoldDB" id="A0A835MH03"/>
<keyword evidence="2" id="KW-0805">Transcription regulation</keyword>
<evidence type="ECO:0000256" key="5">
    <source>
        <dbReference type="SAM" id="MobiDB-lite"/>
    </source>
</evidence>
<comment type="subcellular location">
    <subcellularLocation>
        <location evidence="1">Nucleus</location>
    </subcellularLocation>
</comment>
<comment type="caution">
    <text evidence="6">The sequence shown here is derived from an EMBL/GenBank/DDBJ whole genome shotgun (WGS) entry which is preliminary data.</text>
</comment>
<dbReference type="CDD" id="cd22933">
    <property type="entry name" value="HFD_HFI1"/>
    <property type="match status" value="1"/>
</dbReference>
<dbReference type="PANTHER" id="PTHR21277">
    <property type="entry name" value="TRANSCRIPTIONAL ADAPTER 1"/>
    <property type="match status" value="1"/>
</dbReference>
<feature type="region of interest" description="Disordered" evidence="5">
    <location>
        <begin position="81"/>
        <end position="114"/>
    </location>
</feature>
<feature type="region of interest" description="Disordered" evidence="5">
    <location>
        <begin position="194"/>
        <end position="229"/>
    </location>
</feature>
<dbReference type="GO" id="GO:0000124">
    <property type="term" value="C:SAGA complex"/>
    <property type="evidence" value="ECO:0007669"/>
    <property type="project" value="UniProtKB-ARBA"/>
</dbReference>
<evidence type="ECO:0000313" key="7">
    <source>
        <dbReference type="Proteomes" id="UP000657918"/>
    </source>
</evidence>
<name>A0A835MH03_9ROSI</name>
<evidence type="ECO:0000313" key="6">
    <source>
        <dbReference type="EMBL" id="KAF9660591.1"/>
    </source>
</evidence>
<evidence type="ECO:0008006" key="8">
    <source>
        <dbReference type="Google" id="ProtNLM"/>
    </source>
</evidence>
<proteinExistence type="predicted"/>
<evidence type="ECO:0000256" key="4">
    <source>
        <dbReference type="ARBA" id="ARBA00023242"/>
    </source>
</evidence>
<sequence>MLPHQSSRVDLVELRTEIVKKIGVERSKKYFYYLNRFLSQKLGKSEFDKSCFRLLGRENLPLHNNLIRSILKNACQAKTPPPIYEAGPTKPLLEAPNSSPVREDGHEQNGSLISNQNASIWSNGVLPVSPRKVRSVIRDRKQRDRPSPLGPNGKVECISHQSIGTEDSGSKFVVENGELAPCDYQRPVQHLQTVAEQSENEREGSAQQPIERSRMQSKDQTDFVEDGEEVEQANHLNFSRTLLLAPLGIPFCSASVGGARKTMPVASSGDFVSYYDSGELSDSEKLRKRMEQIAATQGLGGVTMECANRLNNMLDLYLKRLIKSCVELVGARSPHDPRKHPVHKQQVPKVINRMWSSNNLHMLSNSGPVEGMQEQRQHSSISMLDFKVAMELNPQQLGEDWPLLLEKIFVDAPISVYCCQDEPDGSPSVEARPQQDGNCGLSIQMSVFSCCRSCMNQEIILQQPSQGKFQTECPQLAALLCNKHWCWLSAAIASDRKLFCAGFEGNSPCICSGLQHELLYSNTHKMFAYTCTMKETGRGSLTDIDLLVQSRLL</sequence>
<accession>A0A835MH03</accession>
<keyword evidence="7" id="KW-1185">Reference proteome</keyword>
<feature type="region of interest" description="Disordered" evidence="5">
    <location>
        <begin position="132"/>
        <end position="159"/>
    </location>
</feature>
<dbReference type="GO" id="GO:0005634">
    <property type="term" value="C:nucleus"/>
    <property type="evidence" value="ECO:0007669"/>
    <property type="project" value="UniProtKB-SubCell"/>
</dbReference>
<gene>
    <name evidence="6" type="ORF">SADUNF_SadunfUnG0005000</name>
</gene>
<evidence type="ECO:0000256" key="3">
    <source>
        <dbReference type="ARBA" id="ARBA00023163"/>
    </source>
</evidence>
<protein>
    <recommendedName>
        <fullName evidence="8">Transcriptional coactivator Hfi1/Transcriptional adapter 1</fullName>
    </recommendedName>
</protein>
<dbReference type="Pfam" id="PF12767">
    <property type="entry name" value="SAGA-Tad1"/>
    <property type="match status" value="1"/>
</dbReference>
<organism evidence="6 7">
    <name type="scientific">Salix dunnii</name>
    <dbReference type="NCBI Taxonomy" id="1413687"/>
    <lineage>
        <taxon>Eukaryota</taxon>
        <taxon>Viridiplantae</taxon>
        <taxon>Streptophyta</taxon>
        <taxon>Embryophyta</taxon>
        <taxon>Tracheophyta</taxon>
        <taxon>Spermatophyta</taxon>
        <taxon>Magnoliopsida</taxon>
        <taxon>eudicotyledons</taxon>
        <taxon>Gunneridae</taxon>
        <taxon>Pentapetalae</taxon>
        <taxon>rosids</taxon>
        <taxon>fabids</taxon>
        <taxon>Malpighiales</taxon>
        <taxon>Salicaceae</taxon>
        <taxon>Saliceae</taxon>
        <taxon>Salix</taxon>
    </lineage>
</organism>
<reference evidence="6 7" key="1">
    <citation type="submission" date="2020-10" db="EMBL/GenBank/DDBJ databases">
        <title>Plant Genome Project.</title>
        <authorList>
            <person name="Zhang R.-G."/>
        </authorList>
    </citation>
    <scope>NUCLEOTIDE SEQUENCE [LARGE SCALE GENOMIC DNA]</scope>
    <source>
        <strain evidence="6">FAFU-HL-1</strain>
        <tissue evidence="6">Leaf</tissue>
    </source>
</reference>
<feature type="compositionally biased region" description="Basic and acidic residues" evidence="5">
    <location>
        <begin position="136"/>
        <end position="146"/>
    </location>
</feature>
<keyword evidence="3" id="KW-0804">Transcription</keyword>
<dbReference type="GO" id="GO:0006357">
    <property type="term" value="P:regulation of transcription by RNA polymerase II"/>
    <property type="evidence" value="ECO:0007669"/>
    <property type="project" value="TreeGrafter"/>
</dbReference>
<dbReference type="GO" id="GO:0003713">
    <property type="term" value="F:transcription coactivator activity"/>
    <property type="evidence" value="ECO:0007669"/>
    <property type="project" value="TreeGrafter"/>
</dbReference>